<dbReference type="Gene3D" id="3.40.50.1240">
    <property type="entry name" value="Phosphoglycerate mutase-like"/>
    <property type="match status" value="1"/>
</dbReference>
<dbReference type="EMBL" id="SDVB01000311">
    <property type="protein sequence ID" value="RYC04738.1"/>
    <property type="molecule type" value="Genomic_DNA"/>
</dbReference>
<dbReference type="OrthoDB" id="9810154at2"/>
<comment type="caution">
    <text evidence="1">The sequence shown here is derived from an EMBL/GenBank/DDBJ whole genome shotgun (WGS) entry which is preliminary data.</text>
</comment>
<evidence type="ECO:0000313" key="2">
    <source>
        <dbReference type="Proteomes" id="UP000291088"/>
    </source>
</evidence>
<keyword evidence="2" id="KW-1185">Reference proteome</keyword>
<dbReference type="InterPro" id="IPR013078">
    <property type="entry name" value="His_Pase_superF_clade-1"/>
</dbReference>
<evidence type="ECO:0000313" key="1">
    <source>
        <dbReference type="EMBL" id="RYC04738.1"/>
    </source>
</evidence>
<dbReference type="CDD" id="cd07067">
    <property type="entry name" value="HP_PGM_like"/>
    <property type="match status" value="1"/>
</dbReference>
<sequence length="182" mass="20435">MDGDGRRNATKVPRRLLLLRHAKSDWPGGTEDYERPLAKRGRKAALLIADYLVTKHMKPDLVLVSGARRTRETWAIVESRLTKTAEIRILKTLYDAPAERILALLRDIDPRYREVLVLSHNPGLQEAALLLAGNGEGDALKRLREKFPTAALACILFDVEGWSQIGEGSGYLERFVLPRSLP</sequence>
<protein>
    <submittedName>
        <fullName evidence="1">Histidine phosphatase family protein</fullName>
    </submittedName>
</protein>
<proteinExistence type="predicted"/>
<organism evidence="1 2">
    <name type="scientific">Ciceribacter ferrooxidans</name>
    <dbReference type="NCBI Taxonomy" id="2509717"/>
    <lineage>
        <taxon>Bacteria</taxon>
        <taxon>Pseudomonadati</taxon>
        <taxon>Pseudomonadota</taxon>
        <taxon>Alphaproteobacteria</taxon>
        <taxon>Hyphomicrobiales</taxon>
        <taxon>Rhizobiaceae</taxon>
        <taxon>Ciceribacter</taxon>
    </lineage>
</organism>
<dbReference type="RefSeq" id="WP_129334031.1">
    <property type="nucleotide sequence ID" value="NZ_SDVB01000311.1"/>
</dbReference>
<dbReference type="PANTHER" id="PTHR47623:SF1">
    <property type="entry name" value="OS09G0287300 PROTEIN"/>
    <property type="match status" value="1"/>
</dbReference>
<dbReference type="PANTHER" id="PTHR47623">
    <property type="entry name" value="OS09G0287300 PROTEIN"/>
    <property type="match status" value="1"/>
</dbReference>
<reference evidence="1 2" key="1">
    <citation type="submission" date="2019-01" db="EMBL/GenBank/DDBJ databases">
        <authorList>
            <person name="Deng T."/>
        </authorList>
    </citation>
    <scope>NUCLEOTIDE SEQUENCE [LARGE SCALE GENOMIC DNA]</scope>
    <source>
        <strain evidence="1 2">F8825</strain>
    </source>
</reference>
<dbReference type="Proteomes" id="UP000291088">
    <property type="component" value="Unassembled WGS sequence"/>
</dbReference>
<dbReference type="SUPFAM" id="SSF53254">
    <property type="entry name" value="Phosphoglycerate mutase-like"/>
    <property type="match status" value="1"/>
</dbReference>
<dbReference type="Pfam" id="PF00300">
    <property type="entry name" value="His_Phos_1"/>
    <property type="match status" value="1"/>
</dbReference>
<gene>
    <name evidence="1" type="ORF">EUU22_21590</name>
</gene>
<name>A0A4Q2SL89_9HYPH</name>
<accession>A0A4Q2SL89</accession>
<dbReference type="AlphaFoldDB" id="A0A4Q2SL89"/>
<dbReference type="InterPro" id="IPR029033">
    <property type="entry name" value="His_PPase_superfam"/>
</dbReference>